<keyword evidence="3" id="KW-1185">Reference proteome</keyword>
<dbReference type="EMBL" id="CP059735">
    <property type="protein sequence ID" value="WDD97984.1"/>
    <property type="molecule type" value="Genomic_DNA"/>
</dbReference>
<dbReference type="AlphaFoldDB" id="A0AAE9YMH5"/>
<keyword evidence="1" id="KW-0812">Transmembrane</keyword>
<keyword evidence="1" id="KW-0472">Membrane</keyword>
<gene>
    <name evidence="2" type="ORF">SG35_022290</name>
</gene>
<evidence type="ECO:0000256" key="1">
    <source>
        <dbReference type="SAM" id="Phobius"/>
    </source>
</evidence>
<dbReference type="KEGG" id="tact:SG35_022290"/>
<feature type="transmembrane region" description="Helical" evidence="1">
    <location>
        <begin position="6"/>
        <end position="24"/>
    </location>
</feature>
<reference evidence="2 3" key="2">
    <citation type="journal article" date="2022" name="Mar. Drugs">
        <title>Bioassay-Guided Fractionation Leads to the Detection of Cholic Acid Generated by the Rare Thalassomonas sp.</title>
        <authorList>
            <person name="Pheiffer F."/>
            <person name="Schneider Y.K."/>
            <person name="Hansen E.H."/>
            <person name="Andersen J.H."/>
            <person name="Isaksson J."/>
            <person name="Busche T."/>
            <person name="R C."/>
            <person name="Kalinowski J."/>
            <person name="Zyl L.V."/>
            <person name="Trindade M."/>
        </authorList>
    </citation>
    <scope>NUCLEOTIDE SEQUENCE [LARGE SCALE GENOMIC DNA]</scope>
    <source>
        <strain evidence="2 3">A5K-106</strain>
    </source>
</reference>
<name>A0AAE9YMH5_9GAMM</name>
<accession>A0AAE9YMH5</accession>
<proteinExistence type="predicted"/>
<evidence type="ECO:0000313" key="3">
    <source>
        <dbReference type="Proteomes" id="UP000032568"/>
    </source>
</evidence>
<reference evidence="2 3" key="1">
    <citation type="journal article" date="2015" name="Genome Announc.">
        <title>Draft Genome Sequences of Marine Isolates of Thalassomonas viridans and Thalassomonas actiniarum.</title>
        <authorList>
            <person name="Olonade I."/>
            <person name="van Zyl L.J."/>
            <person name="Trindade M."/>
        </authorList>
    </citation>
    <scope>NUCLEOTIDE SEQUENCE [LARGE SCALE GENOMIC DNA]</scope>
    <source>
        <strain evidence="2 3">A5K-106</strain>
    </source>
</reference>
<dbReference type="Proteomes" id="UP000032568">
    <property type="component" value="Chromosome"/>
</dbReference>
<feature type="transmembrane region" description="Helical" evidence="1">
    <location>
        <begin position="36"/>
        <end position="56"/>
    </location>
</feature>
<evidence type="ECO:0000313" key="2">
    <source>
        <dbReference type="EMBL" id="WDD97984.1"/>
    </source>
</evidence>
<keyword evidence="1" id="KW-1133">Transmembrane helix</keyword>
<protein>
    <submittedName>
        <fullName evidence="2">Uncharacterized protein</fullName>
    </submittedName>
</protein>
<dbReference type="RefSeq" id="WP_160298198.1">
    <property type="nucleotide sequence ID" value="NZ_CP059735.1"/>
</dbReference>
<organism evidence="2 3">
    <name type="scientific">Thalassomonas actiniarum</name>
    <dbReference type="NCBI Taxonomy" id="485447"/>
    <lineage>
        <taxon>Bacteria</taxon>
        <taxon>Pseudomonadati</taxon>
        <taxon>Pseudomonadota</taxon>
        <taxon>Gammaproteobacteria</taxon>
        <taxon>Alteromonadales</taxon>
        <taxon>Colwelliaceae</taxon>
        <taxon>Thalassomonas</taxon>
    </lineage>
</organism>
<sequence>MTLLMILAAVFGGIALMVILGERFGKPMEAEQQAKYAKILPILVFVMLIAGLIKALV</sequence>